<organism evidence="1 2">
    <name type="scientific">Lentinus tigrinus ALCF2SS1-6</name>
    <dbReference type="NCBI Taxonomy" id="1328759"/>
    <lineage>
        <taxon>Eukaryota</taxon>
        <taxon>Fungi</taxon>
        <taxon>Dikarya</taxon>
        <taxon>Basidiomycota</taxon>
        <taxon>Agaricomycotina</taxon>
        <taxon>Agaricomycetes</taxon>
        <taxon>Polyporales</taxon>
        <taxon>Polyporaceae</taxon>
        <taxon>Lentinus</taxon>
    </lineage>
</organism>
<dbReference type="OrthoDB" id="93019at2759"/>
<proteinExistence type="predicted"/>
<evidence type="ECO:0000313" key="1">
    <source>
        <dbReference type="EMBL" id="RPD55250.1"/>
    </source>
</evidence>
<keyword evidence="2" id="KW-1185">Reference proteome</keyword>
<evidence type="ECO:0000313" key="2">
    <source>
        <dbReference type="Proteomes" id="UP000313359"/>
    </source>
</evidence>
<dbReference type="AlphaFoldDB" id="A0A5C2RWG1"/>
<sequence length="361" mass="42322">MQQRSQVLTARRYIPHDFEKPDHLSDFMAGCTDSFSLDSLVLNGTTGGWALDSSWRHKNENRAAVTFLITINEGMHAVPGCVLLSANTRTATLVKFLRDVKIQLRRRAIAITQDGATIEARSPEQVERIREGARKIVDDEYRMSHFMIDKCLSELYALREVFPQVPIRLCQFHAVQAIMRLECDSGDRGSPMRLSMELKIQIIYIFRELQRCRTWEGWGKAKQTFLTSLEMLVIERCEAQWNYLLSYFEQNWFTEEWIPIFTDIGLPSDQTRDGPWNTNNWVERAFRTFDGVFLMNRENKRLDRLVIVILNDFLPYYQHWQPDDREANRRLVELNYLAYQIWESDLVTYEGDGLYTVVVPA</sequence>
<protein>
    <recommendedName>
        <fullName evidence="3">MULE transposase domain-containing protein</fullName>
    </recommendedName>
</protein>
<reference evidence="1" key="1">
    <citation type="journal article" date="2018" name="Genome Biol. Evol.">
        <title>Genomics and development of Lentinus tigrinus, a white-rot wood-decaying mushroom with dimorphic fruiting bodies.</title>
        <authorList>
            <person name="Wu B."/>
            <person name="Xu Z."/>
            <person name="Knudson A."/>
            <person name="Carlson A."/>
            <person name="Chen N."/>
            <person name="Kovaka S."/>
            <person name="LaButti K."/>
            <person name="Lipzen A."/>
            <person name="Pennachio C."/>
            <person name="Riley R."/>
            <person name="Schakwitz W."/>
            <person name="Umezawa K."/>
            <person name="Ohm R.A."/>
            <person name="Grigoriev I.V."/>
            <person name="Nagy L.G."/>
            <person name="Gibbons J."/>
            <person name="Hibbett D."/>
        </authorList>
    </citation>
    <scope>NUCLEOTIDE SEQUENCE [LARGE SCALE GENOMIC DNA]</scope>
    <source>
        <strain evidence="1">ALCF2SS1-6</strain>
    </source>
</reference>
<dbReference type="EMBL" id="ML122297">
    <property type="protein sequence ID" value="RPD55250.1"/>
    <property type="molecule type" value="Genomic_DNA"/>
</dbReference>
<dbReference type="Proteomes" id="UP000313359">
    <property type="component" value="Unassembled WGS sequence"/>
</dbReference>
<gene>
    <name evidence="1" type="ORF">L227DRAFT_510366</name>
</gene>
<evidence type="ECO:0008006" key="3">
    <source>
        <dbReference type="Google" id="ProtNLM"/>
    </source>
</evidence>
<dbReference type="STRING" id="1328759.A0A5C2RWG1"/>
<accession>A0A5C2RWG1</accession>
<name>A0A5C2RWG1_9APHY</name>